<accession>A0A0V0TYQ6</accession>
<protein>
    <submittedName>
        <fullName evidence="1">Uncharacterized protein</fullName>
    </submittedName>
</protein>
<organism evidence="1 2">
    <name type="scientific">Trichinella murrelli</name>
    <dbReference type="NCBI Taxonomy" id="144512"/>
    <lineage>
        <taxon>Eukaryota</taxon>
        <taxon>Metazoa</taxon>
        <taxon>Ecdysozoa</taxon>
        <taxon>Nematoda</taxon>
        <taxon>Enoplea</taxon>
        <taxon>Dorylaimia</taxon>
        <taxon>Trichinellida</taxon>
        <taxon>Trichinellidae</taxon>
        <taxon>Trichinella</taxon>
    </lineage>
</organism>
<comment type="caution">
    <text evidence="1">The sequence shown here is derived from an EMBL/GenBank/DDBJ whole genome shotgun (WGS) entry which is preliminary data.</text>
</comment>
<evidence type="ECO:0000313" key="1">
    <source>
        <dbReference type="EMBL" id="KRX44157.1"/>
    </source>
</evidence>
<keyword evidence="2" id="KW-1185">Reference proteome</keyword>
<dbReference type="STRING" id="144512.A0A0V0TYQ6"/>
<name>A0A0V0TYQ6_9BILA</name>
<dbReference type="Proteomes" id="UP000055048">
    <property type="component" value="Unassembled WGS sequence"/>
</dbReference>
<gene>
    <name evidence="1" type="ORF">T05_7258</name>
</gene>
<reference evidence="1 2" key="1">
    <citation type="submission" date="2015-01" db="EMBL/GenBank/DDBJ databases">
        <title>Evolution of Trichinella species and genotypes.</title>
        <authorList>
            <person name="Korhonen P.K."/>
            <person name="Edoardo P."/>
            <person name="Giuseppe L.R."/>
            <person name="Gasser R.B."/>
        </authorList>
    </citation>
    <scope>NUCLEOTIDE SEQUENCE [LARGE SCALE GENOMIC DNA]</scope>
    <source>
        <strain evidence="1">ISS417</strain>
    </source>
</reference>
<evidence type="ECO:0000313" key="2">
    <source>
        <dbReference type="Proteomes" id="UP000055048"/>
    </source>
</evidence>
<sequence length="319" mass="36342">MGLNSPTIGCILKMRKGSSANNVEFTKRERSFNEAFHELDILMTGRQRTGSGYCVLNHRLPSLSTCYGSDEALCSKRKRTIHVYGLGDHTPSQIISQMLAMLDWHEPCFFFWKILLEQMTTDICLILWNAISCTLTHAVHCLRRNLSESKMLQWRFYQHMWGPKALSCLPLWDYPRMITLTTSSGVKFRVVHLSSIRMRTAVPARPLLATYSSRIKSFDSRNRCSRTQLVNAPNLGSIASFTNDYAEHLTGYPAINTNPRYAIAHHAASISQPLHARMLICFAMQTLRNIHEHLSTDMRITFSGLGTSTLDLLIRRTSE</sequence>
<dbReference type="EMBL" id="JYDJ01000103">
    <property type="protein sequence ID" value="KRX44157.1"/>
    <property type="molecule type" value="Genomic_DNA"/>
</dbReference>
<proteinExistence type="predicted"/>
<dbReference type="AlphaFoldDB" id="A0A0V0TYQ6"/>